<evidence type="ECO:0000313" key="2">
    <source>
        <dbReference type="EMBL" id="GJS69925.1"/>
    </source>
</evidence>
<protein>
    <recommendedName>
        <fullName evidence="4">Reverse transcriptase domain-containing protein</fullName>
    </recommendedName>
</protein>
<keyword evidence="3" id="KW-1185">Reference proteome</keyword>
<evidence type="ECO:0000256" key="1">
    <source>
        <dbReference type="SAM" id="MobiDB-lite"/>
    </source>
</evidence>
<evidence type="ECO:0008006" key="4">
    <source>
        <dbReference type="Google" id="ProtNLM"/>
    </source>
</evidence>
<organism evidence="2 3">
    <name type="scientific">Tanacetum coccineum</name>
    <dbReference type="NCBI Taxonomy" id="301880"/>
    <lineage>
        <taxon>Eukaryota</taxon>
        <taxon>Viridiplantae</taxon>
        <taxon>Streptophyta</taxon>
        <taxon>Embryophyta</taxon>
        <taxon>Tracheophyta</taxon>
        <taxon>Spermatophyta</taxon>
        <taxon>Magnoliopsida</taxon>
        <taxon>eudicotyledons</taxon>
        <taxon>Gunneridae</taxon>
        <taxon>Pentapetalae</taxon>
        <taxon>asterids</taxon>
        <taxon>campanulids</taxon>
        <taxon>Asterales</taxon>
        <taxon>Asteraceae</taxon>
        <taxon>Asteroideae</taxon>
        <taxon>Anthemideae</taxon>
        <taxon>Anthemidinae</taxon>
        <taxon>Tanacetum</taxon>
    </lineage>
</organism>
<reference evidence="2" key="2">
    <citation type="submission" date="2022-01" db="EMBL/GenBank/DDBJ databases">
        <authorList>
            <person name="Yamashiro T."/>
            <person name="Shiraishi A."/>
            <person name="Satake H."/>
            <person name="Nakayama K."/>
        </authorList>
    </citation>
    <scope>NUCLEOTIDE SEQUENCE</scope>
</reference>
<proteinExistence type="predicted"/>
<reference evidence="2" key="1">
    <citation type="journal article" date="2022" name="Int. J. Mol. Sci.">
        <title>Draft Genome of Tanacetum Coccineum: Genomic Comparison of Closely Related Tanacetum-Family Plants.</title>
        <authorList>
            <person name="Yamashiro T."/>
            <person name="Shiraishi A."/>
            <person name="Nakayama K."/>
            <person name="Satake H."/>
        </authorList>
    </citation>
    <scope>NUCLEOTIDE SEQUENCE</scope>
</reference>
<gene>
    <name evidence="2" type="ORF">Tco_0702766</name>
</gene>
<feature type="region of interest" description="Disordered" evidence="1">
    <location>
        <begin position="1"/>
        <end position="21"/>
    </location>
</feature>
<dbReference type="Proteomes" id="UP001151760">
    <property type="component" value="Unassembled WGS sequence"/>
</dbReference>
<sequence length="80" mass="8800">MDPNNNHGPPPAGPIPQNLAPDLRTMEELLQAPTDDDGDAIVVPTVLANQFELKIRLLNLVTAIAFHSFENDDPYSHIRS</sequence>
<dbReference type="EMBL" id="BQNB010009898">
    <property type="protein sequence ID" value="GJS69925.1"/>
    <property type="molecule type" value="Genomic_DNA"/>
</dbReference>
<name>A0ABQ4XYN8_9ASTR</name>
<comment type="caution">
    <text evidence="2">The sequence shown here is derived from an EMBL/GenBank/DDBJ whole genome shotgun (WGS) entry which is preliminary data.</text>
</comment>
<evidence type="ECO:0000313" key="3">
    <source>
        <dbReference type="Proteomes" id="UP001151760"/>
    </source>
</evidence>
<accession>A0ABQ4XYN8</accession>